<gene>
    <name evidence="2" type="ORF">GZH47_03310</name>
</gene>
<sequence length="77" mass="8122">MTGGMMMNEQENGLPGGDLPAGLSKPAQRALANAGLSSLEHVSKLSEREFAELHGIGPKAVDLIRRSFAAKGLSFKE</sequence>
<dbReference type="Proteomes" id="UP000479114">
    <property type="component" value="Chromosome"/>
</dbReference>
<reference evidence="2 3" key="1">
    <citation type="submission" date="2020-02" db="EMBL/GenBank/DDBJ databases">
        <title>Paenibacillus sp. nov., isolated from rhizosphere soil of tomato.</title>
        <authorList>
            <person name="Weon H.-Y."/>
            <person name="Lee S.A."/>
        </authorList>
    </citation>
    <scope>NUCLEOTIDE SEQUENCE [LARGE SCALE GENOMIC DNA]</scope>
    <source>
        <strain evidence="2 3">14171R-81</strain>
    </source>
</reference>
<dbReference type="AlphaFoldDB" id="A0A6C0NUU1"/>
<evidence type="ECO:0008006" key="4">
    <source>
        <dbReference type="Google" id="ProtNLM"/>
    </source>
</evidence>
<dbReference type="KEGG" id="prz:GZH47_03310"/>
<feature type="region of interest" description="Disordered" evidence="1">
    <location>
        <begin position="1"/>
        <end position="26"/>
    </location>
</feature>
<proteinExistence type="predicted"/>
<dbReference type="Gene3D" id="1.10.150.20">
    <property type="entry name" value="5' to 3' exonuclease, C-terminal subdomain"/>
    <property type="match status" value="1"/>
</dbReference>
<evidence type="ECO:0000313" key="2">
    <source>
        <dbReference type="EMBL" id="QHW29957.1"/>
    </source>
</evidence>
<evidence type="ECO:0000313" key="3">
    <source>
        <dbReference type="Proteomes" id="UP000479114"/>
    </source>
</evidence>
<protein>
    <recommendedName>
        <fullName evidence="4">DNA-binding protein</fullName>
    </recommendedName>
</protein>
<dbReference type="SUPFAM" id="SSF47789">
    <property type="entry name" value="C-terminal domain of RNA polymerase alpha subunit"/>
    <property type="match status" value="1"/>
</dbReference>
<name>A0A6C0NUU1_9BACL</name>
<organism evidence="2 3">
    <name type="scientific">Paenibacillus rhizovicinus</name>
    <dbReference type="NCBI Taxonomy" id="2704463"/>
    <lineage>
        <taxon>Bacteria</taxon>
        <taxon>Bacillati</taxon>
        <taxon>Bacillota</taxon>
        <taxon>Bacilli</taxon>
        <taxon>Bacillales</taxon>
        <taxon>Paenibacillaceae</taxon>
        <taxon>Paenibacillus</taxon>
    </lineage>
</organism>
<accession>A0A6C0NUU1</accession>
<evidence type="ECO:0000256" key="1">
    <source>
        <dbReference type="SAM" id="MobiDB-lite"/>
    </source>
</evidence>
<keyword evidence="3" id="KW-1185">Reference proteome</keyword>
<dbReference type="EMBL" id="CP048286">
    <property type="protein sequence ID" value="QHW29957.1"/>
    <property type="molecule type" value="Genomic_DNA"/>
</dbReference>